<evidence type="ECO:0000256" key="1">
    <source>
        <dbReference type="ARBA" id="ARBA00022723"/>
    </source>
</evidence>
<dbReference type="Proteomes" id="UP000186698">
    <property type="component" value="Chromosome 7L"/>
</dbReference>
<protein>
    <submittedName>
        <fullName evidence="9">RING finger protein 214 isoform X3</fullName>
    </submittedName>
</protein>
<dbReference type="PANTHER" id="PTHR15727">
    <property type="entry name" value="RING FINGER PROTEIN 214"/>
    <property type="match status" value="1"/>
</dbReference>
<name>A0A8J0TAU3_XENLA</name>
<dbReference type="Pfam" id="PF24525">
    <property type="entry name" value="TTC3"/>
    <property type="match status" value="1"/>
</dbReference>
<reference evidence="9" key="1">
    <citation type="submission" date="2025-08" db="UniProtKB">
        <authorList>
            <consortium name="RefSeq"/>
        </authorList>
    </citation>
    <scope>IDENTIFICATION</scope>
    <source>
        <strain evidence="9">J_2021</strain>
        <tissue evidence="9">Erythrocytes</tissue>
    </source>
</reference>
<evidence type="ECO:0000256" key="4">
    <source>
        <dbReference type="PROSITE-ProRule" id="PRU00175"/>
    </source>
</evidence>
<dbReference type="InterPro" id="IPR056872">
    <property type="entry name" value="TTC3/DZIP3-like_helical"/>
</dbReference>
<keyword evidence="1" id="KW-0479">Metal-binding</keyword>
<keyword evidence="8" id="KW-1185">Reference proteome</keyword>
<proteinExistence type="predicted"/>
<feature type="region of interest" description="Disordered" evidence="6">
    <location>
        <begin position="648"/>
        <end position="671"/>
    </location>
</feature>
<dbReference type="PROSITE" id="PS50089">
    <property type="entry name" value="ZF_RING_2"/>
    <property type="match status" value="1"/>
</dbReference>
<dbReference type="Xenbase" id="XB-GENE-6486034">
    <property type="gene designation" value="rnf214.L"/>
</dbReference>
<dbReference type="RefSeq" id="XP_018081371.1">
    <property type="nucleotide sequence ID" value="XM_018225882.2"/>
</dbReference>
<dbReference type="CDD" id="cd16477">
    <property type="entry name" value="RING-H2_RNF214"/>
    <property type="match status" value="1"/>
</dbReference>
<feature type="coiled-coil region" evidence="5">
    <location>
        <begin position="269"/>
        <end position="446"/>
    </location>
</feature>
<evidence type="ECO:0000256" key="6">
    <source>
        <dbReference type="SAM" id="MobiDB-lite"/>
    </source>
</evidence>
<dbReference type="CTD" id="108696470"/>
<evidence type="ECO:0000313" key="8">
    <source>
        <dbReference type="Proteomes" id="UP000186698"/>
    </source>
</evidence>
<dbReference type="AGR" id="Xenbase:XB-GENE-6486034"/>
<dbReference type="AlphaFoldDB" id="A0A8J0TAU3"/>
<organism evidence="8 9">
    <name type="scientific">Xenopus laevis</name>
    <name type="common">African clawed frog</name>
    <dbReference type="NCBI Taxonomy" id="8355"/>
    <lineage>
        <taxon>Eukaryota</taxon>
        <taxon>Metazoa</taxon>
        <taxon>Chordata</taxon>
        <taxon>Craniata</taxon>
        <taxon>Vertebrata</taxon>
        <taxon>Euteleostomi</taxon>
        <taxon>Amphibia</taxon>
        <taxon>Batrachia</taxon>
        <taxon>Anura</taxon>
        <taxon>Pipoidea</taxon>
        <taxon>Pipidae</taxon>
        <taxon>Xenopodinae</taxon>
        <taxon>Xenopus</taxon>
        <taxon>Xenopus</taxon>
    </lineage>
</organism>
<feature type="region of interest" description="Disordered" evidence="6">
    <location>
        <begin position="1"/>
        <end position="27"/>
    </location>
</feature>
<dbReference type="GO" id="GO:0008270">
    <property type="term" value="F:zinc ion binding"/>
    <property type="evidence" value="ECO:0007669"/>
    <property type="project" value="UniProtKB-KW"/>
</dbReference>
<accession>A0A8J0TAU3</accession>
<evidence type="ECO:0000256" key="2">
    <source>
        <dbReference type="ARBA" id="ARBA00022771"/>
    </source>
</evidence>
<dbReference type="Pfam" id="PF24905">
    <property type="entry name" value="TTC3_9th"/>
    <property type="match status" value="1"/>
</dbReference>
<dbReference type="GO" id="GO:0004842">
    <property type="term" value="F:ubiquitin-protein transferase activity"/>
    <property type="evidence" value="ECO:0007669"/>
    <property type="project" value="TreeGrafter"/>
</dbReference>
<dbReference type="InterPro" id="IPR056870">
    <property type="entry name" value="TTC3/DZIP3/RBM44-like_helical"/>
</dbReference>
<feature type="domain" description="RING-type" evidence="7">
    <location>
        <begin position="697"/>
        <end position="738"/>
    </location>
</feature>
<keyword evidence="5" id="KW-0175">Coiled coil</keyword>
<gene>
    <name evidence="9 10" type="primary">rnf214.L</name>
</gene>
<keyword evidence="2 4" id="KW-0863">Zinc-finger</keyword>
<dbReference type="SUPFAM" id="SSF57850">
    <property type="entry name" value="RING/U-box"/>
    <property type="match status" value="1"/>
</dbReference>
<evidence type="ECO:0000256" key="5">
    <source>
        <dbReference type="SAM" id="Coils"/>
    </source>
</evidence>
<evidence type="ECO:0000256" key="3">
    <source>
        <dbReference type="ARBA" id="ARBA00022833"/>
    </source>
</evidence>
<evidence type="ECO:0000313" key="9">
    <source>
        <dbReference type="RefSeq" id="XP_018081371.1"/>
    </source>
</evidence>
<dbReference type="GeneID" id="108696470"/>
<dbReference type="PANTHER" id="PTHR15727:SF3">
    <property type="entry name" value="RING FINGER PROTEIN 214"/>
    <property type="match status" value="1"/>
</dbReference>
<sequence>MHTMDLESDTSVQKKSSIKDGSDQVHSMDSAPVAMCATGEETDLALLGASGTLDTNGMQPEEDIPDILQVYEIQSRDREDIVSMVDSEKTDALRSGLEAGYAEKMEDNEEVISEPENVDPIQNPSTESIDALQMDRENNTVVQRSNRKIVHAVYRLGRKTYRESGTDSGFRTRCIAIQTDDINEDDPDFGIHCQCISVQTDYENKSEVASGIHTQCISVQTDHGSETEPDFMIQAQAVPVQTDDGTLEFGIHVAIQTDYEMKDAETTTEKNTEQILREVLNQRDQLKDNYQVVLDRQTQTERQLQVQIKQLKQRREEEIQKHQETLKSIQDVTLKREETRKKMDKERKDQSQKEQDLRADLERLQSKSQQLQLEHKELENKIVTLLAEQTKEKEQWDTELNVLKKLDNEMRQSVLEEAKRASQAEVLSLESRRDLFLATLEEAENEAEVTLFRLRAAPRTLDLIKLEQRWDGRLEGIRLMKANLREQFGAQIQQVKNGSKLSSLQSILAPNLPSPPSDTSLLLHKIAVTPLQVSIPSSDVFHPQPQIPPPFAQHSALLSGVPSSFAGAVPLMQRAPSAAQFSGACEAPVPPSTEKISKIMEKLLARFPQCSQSHLTGILQQIKVARGTLSGLTVEALCNHVAERLTDAPDPGSRATLSPASSRPVYRNPPAAPTYLAQSQGTYTGQTPMVSGLRKLCLVCQTFVQPSDLQPMSCSHAMHRECIRCWAPNNQYNCCPFCPSQK</sequence>
<dbReference type="InterPro" id="IPR001841">
    <property type="entry name" value="Znf_RING"/>
</dbReference>
<evidence type="ECO:0000313" key="10">
    <source>
        <dbReference type="Xenbase" id="XB-GENE-6486034"/>
    </source>
</evidence>
<dbReference type="OrthoDB" id="9834380at2759"/>
<evidence type="ECO:0000259" key="7">
    <source>
        <dbReference type="PROSITE" id="PS50089"/>
    </source>
</evidence>
<keyword evidence="3" id="KW-0862">Zinc</keyword>